<feature type="binding site" evidence="6">
    <location>
        <position position="410"/>
    </location>
    <ligand>
        <name>(S)-malate</name>
        <dbReference type="ChEBI" id="CHEBI:15589"/>
    </ligand>
</feature>
<evidence type="ECO:0000256" key="3">
    <source>
        <dbReference type="ARBA" id="ARBA00022723"/>
    </source>
</evidence>
<dbReference type="Gene3D" id="3.40.50.720">
    <property type="entry name" value="NAD(P)-binding Rossmann-like Domain"/>
    <property type="match status" value="1"/>
</dbReference>
<dbReference type="GO" id="GO:0046872">
    <property type="term" value="F:metal ion binding"/>
    <property type="evidence" value="ECO:0007669"/>
    <property type="project" value="UniProtKB-KW"/>
</dbReference>
<dbReference type="FunCoup" id="A0A146GG27">
    <property type="interactions" value="436"/>
</dbReference>
<name>A0A146GG27_TERSA</name>
<evidence type="ECO:0000256" key="1">
    <source>
        <dbReference type="ARBA" id="ARBA00001936"/>
    </source>
</evidence>
<dbReference type="AlphaFoldDB" id="A0A146GG27"/>
<proteinExistence type="inferred from homology"/>
<dbReference type="RefSeq" id="WP_075081221.1">
    <property type="nucleotide sequence ID" value="NZ_BDCO01000003.1"/>
</dbReference>
<dbReference type="InterPro" id="IPR036291">
    <property type="entry name" value="NAD(P)-bd_dom_sf"/>
</dbReference>
<keyword evidence="3 7" id="KW-0479">Metal-binding</keyword>
<feature type="domain" description="Malic enzyme N-terminal" evidence="10">
    <location>
        <begin position="81"/>
        <end position="261"/>
    </location>
</feature>
<evidence type="ECO:0000259" key="10">
    <source>
        <dbReference type="SMART" id="SM01274"/>
    </source>
</evidence>
<dbReference type="GO" id="GO:0051287">
    <property type="term" value="F:NAD binding"/>
    <property type="evidence" value="ECO:0007669"/>
    <property type="project" value="InterPro"/>
</dbReference>
<dbReference type="InParanoid" id="A0A146GG27"/>
<comment type="cofactor">
    <cofactor evidence="1">
        <name>Mn(2+)</name>
        <dbReference type="ChEBI" id="CHEBI:29035"/>
    </cofactor>
</comment>
<dbReference type="SUPFAM" id="SSF51735">
    <property type="entry name" value="NAD(P)-binding Rossmann-fold domains"/>
    <property type="match status" value="1"/>
</dbReference>
<dbReference type="OrthoDB" id="3314528at2"/>
<dbReference type="FunFam" id="3.40.50.720:FF:000060">
    <property type="entry name" value="Malic enzyme"/>
    <property type="match status" value="1"/>
</dbReference>
<evidence type="ECO:0000256" key="8">
    <source>
        <dbReference type="RuleBase" id="RU003427"/>
    </source>
</evidence>
<dbReference type="Gene3D" id="3.40.50.10380">
    <property type="entry name" value="Malic enzyme, N-terminal domain"/>
    <property type="match status" value="1"/>
</dbReference>
<dbReference type="GO" id="GO:0004473">
    <property type="term" value="F:malate dehydrogenase (decarboxylating) (NADP+) activity"/>
    <property type="evidence" value="ECO:0007669"/>
    <property type="project" value="TreeGrafter"/>
</dbReference>
<gene>
    <name evidence="11" type="ORF">TSACC_3473</name>
</gene>
<dbReference type="SMART" id="SM01274">
    <property type="entry name" value="malic"/>
    <property type="match status" value="1"/>
</dbReference>
<dbReference type="InterPro" id="IPR012302">
    <property type="entry name" value="Malic_NAD-bd"/>
</dbReference>
<keyword evidence="12" id="KW-1185">Reference proteome</keyword>
<dbReference type="EMBL" id="BDCO01000003">
    <property type="protein sequence ID" value="GAT35408.1"/>
    <property type="molecule type" value="Genomic_DNA"/>
</dbReference>
<evidence type="ECO:0000313" key="11">
    <source>
        <dbReference type="EMBL" id="GAT35408.1"/>
    </source>
</evidence>
<dbReference type="InterPro" id="IPR001891">
    <property type="entry name" value="Malic_OxRdtase"/>
</dbReference>
<feature type="active site" description="Proton acceptor" evidence="5">
    <location>
        <position position="175"/>
    </location>
</feature>
<protein>
    <submittedName>
        <fullName evidence="11">Malate dehydrogenase</fullName>
    </submittedName>
</protein>
<dbReference type="InterPro" id="IPR012301">
    <property type="entry name" value="Malic_N_dom"/>
</dbReference>
<evidence type="ECO:0000256" key="7">
    <source>
        <dbReference type="PIRSR" id="PIRSR000106-3"/>
    </source>
</evidence>
<evidence type="ECO:0000256" key="4">
    <source>
        <dbReference type="ARBA" id="ARBA00023002"/>
    </source>
</evidence>
<evidence type="ECO:0000256" key="6">
    <source>
        <dbReference type="PIRSR" id="PIRSR000106-2"/>
    </source>
</evidence>
<feature type="binding site" evidence="7">
    <location>
        <position position="270"/>
    </location>
    <ligand>
        <name>a divalent metal cation</name>
        <dbReference type="ChEBI" id="CHEBI:60240"/>
    </ligand>
</feature>
<dbReference type="FunFam" id="3.40.50.10380:FF:000004">
    <property type="entry name" value="Malic enzyme"/>
    <property type="match status" value="1"/>
</dbReference>
<evidence type="ECO:0000313" key="12">
    <source>
        <dbReference type="Proteomes" id="UP000076023"/>
    </source>
</evidence>
<dbReference type="SMART" id="SM00919">
    <property type="entry name" value="Malic_M"/>
    <property type="match status" value="1"/>
</dbReference>
<feature type="binding site" evidence="7">
    <location>
        <position position="247"/>
    </location>
    <ligand>
        <name>a divalent metal cation</name>
        <dbReference type="ChEBI" id="CHEBI:60240"/>
    </ligand>
</feature>
<dbReference type="PANTHER" id="PTHR23406:SF90">
    <property type="entry name" value="MALIC ENZYME-RELATED"/>
    <property type="match status" value="1"/>
</dbReference>
<evidence type="ECO:0000256" key="2">
    <source>
        <dbReference type="ARBA" id="ARBA00008785"/>
    </source>
</evidence>
<dbReference type="InterPro" id="IPR046346">
    <property type="entry name" value="Aminoacid_DH-like_N_sf"/>
</dbReference>
<reference evidence="12" key="1">
    <citation type="journal article" date="2017" name="Genome Announc.">
        <title>Draft Genome Sequence of Terrimicrobium sacchariphilum NM-5T, a Facultative Anaerobic Soil Bacterium of the Class Spartobacteria.</title>
        <authorList>
            <person name="Qiu Y.L."/>
            <person name="Tourlousse D.M."/>
            <person name="Matsuura N."/>
            <person name="Ohashi A."/>
            <person name="Sekiguchi Y."/>
        </authorList>
    </citation>
    <scope>NUCLEOTIDE SEQUENCE [LARGE SCALE GENOMIC DNA]</scope>
    <source>
        <strain evidence="12">NM-5</strain>
    </source>
</reference>
<evidence type="ECO:0000259" key="9">
    <source>
        <dbReference type="SMART" id="SM00919"/>
    </source>
</evidence>
<comment type="similarity">
    <text evidence="2 8">Belongs to the malic enzymes family.</text>
</comment>
<comment type="cofactor">
    <cofactor evidence="7">
        <name>Mg(2+)</name>
        <dbReference type="ChEBI" id="CHEBI:18420"/>
    </cofactor>
    <cofactor evidence="7">
        <name>Mn(2+)</name>
        <dbReference type="ChEBI" id="CHEBI:29035"/>
    </cofactor>
    <text evidence="7">Divalent metal cations. Prefers magnesium or manganese.</text>
</comment>
<dbReference type="SUPFAM" id="SSF53223">
    <property type="entry name" value="Aminoacid dehydrogenase-like, N-terminal domain"/>
    <property type="match status" value="1"/>
</dbReference>
<dbReference type="CDD" id="cd05312">
    <property type="entry name" value="NAD_bind_1_malic_enz"/>
    <property type="match status" value="1"/>
</dbReference>
<dbReference type="PRINTS" id="PR00072">
    <property type="entry name" value="MALOXRDTASE"/>
</dbReference>
<feature type="active site" description="Proton donor" evidence="5">
    <location>
        <position position="104"/>
    </location>
</feature>
<comment type="caution">
    <text evidence="11">The sequence shown here is derived from an EMBL/GenBank/DDBJ whole genome shotgun (WGS) entry which is preliminary data.</text>
</comment>
<dbReference type="Proteomes" id="UP000076023">
    <property type="component" value="Unassembled WGS sequence"/>
</dbReference>
<feature type="binding site" evidence="6">
    <location>
        <position position="157"/>
    </location>
    <ligand>
        <name>(S)-malate</name>
        <dbReference type="ChEBI" id="CHEBI:15589"/>
    </ligand>
</feature>
<dbReference type="InterPro" id="IPR037062">
    <property type="entry name" value="Malic_N_dom_sf"/>
</dbReference>
<feature type="domain" description="Malic enzyme NAD-binding" evidence="9">
    <location>
        <begin position="271"/>
        <end position="523"/>
    </location>
</feature>
<dbReference type="STRING" id="690879.TSACC_3473"/>
<dbReference type="PROSITE" id="PS00331">
    <property type="entry name" value="MALIC_ENZYMES"/>
    <property type="match status" value="1"/>
</dbReference>
<organism evidence="11 12">
    <name type="scientific">Terrimicrobium sacchariphilum</name>
    <dbReference type="NCBI Taxonomy" id="690879"/>
    <lineage>
        <taxon>Bacteria</taxon>
        <taxon>Pseudomonadati</taxon>
        <taxon>Verrucomicrobiota</taxon>
        <taxon>Terrimicrobiia</taxon>
        <taxon>Terrimicrobiales</taxon>
        <taxon>Terrimicrobiaceae</taxon>
        <taxon>Terrimicrobium</taxon>
    </lineage>
</organism>
<feature type="binding site" evidence="7">
    <location>
        <position position="246"/>
    </location>
    <ligand>
        <name>a divalent metal cation</name>
        <dbReference type="ChEBI" id="CHEBI:60240"/>
    </ligand>
</feature>
<dbReference type="GO" id="GO:0006108">
    <property type="term" value="P:malate metabolic process"/>
    <property type="evidence" value="ECO:0007669"/>
    <property type="project" value="TreeGrafter"/>
</dbReference>
<dbReference type="InterPro" id="IPR015884">
    <property type="entry name" value="Malic_enzyme_CS"/>
</dbReference>
<dbReference type="Pfam" id="PF03949">
    <property type="entry name" value="Malic_M"/>
    <property type="match status" value="1"/>
</dbReference>
<feature type="binding site" evidence="6">
    <location>
        <position position="454"/>
    </location>
    <ligand>
        <name>(S)-malate</name>
        <dbReference type="ChEBI" id="CHEBI:15589"/>
    </ligand>
</feature>
<keyword evidence="4" id="KW-0560">Oxidoreductase</keyword>
<sequence>MSAAASLSSHEPHLPHGVELLRHPLLNKATAFSEEERDQLGLRGLLPPRVVNLELQVERVLAQLRCKSNDLEKYIFLSALQQRNETLFYKLLIDHLEETMPIIYTPTVGQACLEYGSILRHPRGLWITSNDRGRIASVLRNWPQTNVRVIVVTDGERILGLGDLGAYGMGIPVGKLALYSACAGVHPSECLPITIDVGTENPRFLDDPFYIGLPQKRVRGEAYEALMDEFIAATQEVFPGCLVQFEDFANHNAFTLLEKWRDRICCFNDDIQGTAAVAVAGLIAASKETGKPLTDQTVLFLGAGEAGTGIAGLFVRALVEAGMSEAEARKRCWFVDSKGLLVAGRDTKLPSHKAPYAHEAPQAATLAEAVERIRPTALIGVAGIGPAFTPEILQRMGEYNHRPIIFALSNPTSKAECTPVQAYEATGGRAIYASGSPFAQVEIGGRTFRPGQGNNVYIFPGVGLGVLAANTPTVTDTMFLAAARALAAETTPEDLAQGCVYPKLTRIREVSLKVAQATVVEATRLGLARNDLGATPEDAISALMFQPSYPTLVTD</sequence>
<dbReference type="NCBIfam" id="NF010052">
    <property type="entry name" value="PRK13529.1"/>
    <property type="match status" value="1"/>
</dbReference>
<dbReference type="PANTHER" id="PTHR23406">
    <property type="entry name" value="MALIC ENZYME-RELATED"/>
    <property type="match status" value="1"/>
</dbReference>
<dbReference type="PIRSF" id="PIRSF000106">
    <property type="entry name" value="ME"/>
    <property type="match status" value="1"/>
</dbReference>
<accession>A0A146GG27</accession>
<dbReference type="Pfam" id="PF00390">
    <property type="entry name" value="malic"/>
    <property type="match status" value="1"/>
</dbReference>
<evidence type="ECO:0000256" key="5">
    <source>
        <dbReference type="PIRSR" id="PIRSR000106-1"/>
    </source>
</evidence>